<dbReference type="Gene3D" id="3.80.10.10">
    <property type="entry name" value="Ribonuclease Inhibitor"/>
    <property type="match status" value="1"/>
</dbReference>
<dbReference type="InterPro" id="IPR032675">
    <property type="entry name" value="LRR_dom_sf"/>
</dbReference>
<dbReference type="Pfam" id="PF12937">
    <property type="entry name" value="F-box-like"/>
    <property type="match status" value="1"/>
</dbReference>
<dbReference type="EMBL" id="JAAAIN010000330">
    <property type="protein sequence ID" value="KAG0316085.1"/>
    <property type="molecule type" value="Genomic_DNA"/>
</dbReference>
<dbReference type="InterPro" id="IPR036047">
    <property type="entry name" value="F-box-like_dom_sf"/>
</dbReference>
<dbReference type="OrthoDB" id="2335874at2759"/>
<dbReference type="InterPro" id="IPR001810">
    <property type="entry name" value="F-box_dom"/>
</dbReference>
<dbReference type="AlphaFoldDB" id="A0A9P6RD41"/>
<feature type="domain" description="F-box" evidence="1">
    <location>
        <begin position="1"/>
        <end position="46"/>
    </location>
</feature>
<dbReference type="SUPFAM" id="SSF81383">
    <property type="entry name" value="F-box domain"/>
    <property type="match status" value="1"/>
</dbReference>
<evidence type="ECO:0000313" key="3">
    <source>
        <dbReference type="Proteomes" id="UP000823405"/>
    </source>
</evidence>
<dbReference type="PROSITE" id="PS50181">
    <property type="entry name" value="FBOX"/>
    <property type="match status" value="1"/>
</dbReference>
<proteinExistence type="predicted"/>
<gene>
    <name evidence="2" type="ORF">BGZ97_007430</name>
</gene>
<keyword evidence="3" id="KW-1185">Reference proteome</keyword>
<dbReference type="SMART" id="SM00256">
    <property type="entry name" value="FBOX"/>
    <property type="match status" value="1"/>
</dbReference>
<evidence type="ECO:0000259" key="1">
    <source>
        <dbReference type="PROSITE" id="PS50181"/>
    </source>
</evidence>
<sequence length="530" mass="60622">MAGITNLPQEIITLITDYLDRRDRHRLATTCRNLYESLLSLLWKEVFIQSDFPRFNSSLHCGRVAIPADRPVISSIRLAQHAHLVHHLSLDGPFSSEYYAIIFPQLHTLSFHLDTSFYAPCDNNHATFNHTSDTSLKAEQHRHRAGLIRLNPTIKDIIIRMHNPQPTADFWDAISTTLSEPTRLFISGLSRTDGDILDSFWKACNLFEDIHCWAHTLGDTKLVSQLSFPRLKRISFYSSDKFRMWFGAAAQLAWFKRCPNLTRLHWAFHSRDFPADKFREALEQESWPIMEDLSLDELDQQDDALAATLSRLPPLRIFRLRSTDFGPLVFDTLRRRLFGTLRILDLTGIVYFTSRMALDVLTECVHLEDFRGGIVNAQEINNVSRPWVCLGLKRLSTIIVSGPDASTSKNAYEALSRLTCLETLDIGLGNVGNWELSILVSRGMQHLPWSLEYGLGQLSTLTKLRTVSLVDNIQELLTDEDVEWTADNLPALEQVKGRLCVNDDRRERLAGVLRRSGILRVDIGRHQSKY</sequence>
<dbReference type="Proteomes" id="UP000823405">
    <property type="component" value="Unassembled WGS sequence"/>
</dbReference>
<protein>
    <recommendedName>
        <fullName evidence="1">F-box domain-containing protein</fullName>
    </recommendedName>
</protein>
<comment type="caution">
    <text evidence="2">The sequence shown here is derived from an EMBL/GenBank/DDBJ whole genome shotgun (WGS) entry which is preliminary data.</text>
</comment>
<accession>A0A9P6RD41</accession>
<name>A0A9P6RD41_9FUNG</name>
<evidence type="ECO:0000313" key="2">
    <source>
        <dbReference type="EMBL" id="KAG0316085.1"/>
    </source>
</evidence>
<reference evidence="2" key="1">
    <citation type="journal article" date="2020" name="Fungal Divers.">
        <title>Resolving the Mortierellaceae phylogeny through synthesis of multi-gene phylogenetics and phylogenomics.</title>
        <authorList>
            <person name="Vandepol N."/>
            <person name="Liber J."/>
            <person name="Desiro A."/>
            <person name="Na H."/>
            <person name="Kennedy M."/>
            <person name="Barry K."/>
            <person name="Grigoriev I.V."/>
            <person name="Miller A.N."/>
            <person name="O'Donnell K."/>
            <person name="Stajich J.E."/>
            <person name="Bonito G."/>
        </authorList>
    </citation>
    <scope>NUCLEOTIDE SEQUENCE</scope>
    <source>
        <strain evidence="2">NVP60</strain>
    </source>
</reference>
<organism evidence="2 3">
    <name type="scientific">Linnemannia gamsii</name>
    <dbReference type="NCBI Taxonomy" id="64522"/>
    <lineage>
        <taxon>Eukaryota</taxon>
        <taxon>Fungi</taxon>
        <taxon>Fungi incertae sedis</taxon>
        <taxon>Mucoromycota</taxon>
        <taxon>Mortierellomycotina</taxon>
        <taxon>Mortierellomycetes</taxon>
        <taxon>Mortierellales</taxon>
        <taxon>Mortierellaceae</taxon>
        <taxon>Linnemannia</taxon>
    </lineage>
</organism>
<dbReference type="SUPFAM" id="SSF52047">
    <property type="entry name" value="RNI-like"/>
    <property type="match status" value="1"/>
</dbReference>